<dbReference type="EMBL" id="JAGTTL010000026">
    <property type="protein sequence ID" value="KAK6302121.1"/>
    <property type="molecule type" value="Genomic_DNA"/>
</dbReference>
<feature type="region of interest" description="Disordered" evidence="1">
    <location>
        <begin position="97"/>
        <end position="137"/>
    </location>
</feature>
<dbReference type="AlphaFoldDB" id="A0AAN8QKH6"/>
<evidence type="ECO:0000313" key="2">
    <source>
        <dbReference type="EMBL" id="KAK6302121.1"/>
    </source>
</evidence>
<name>A0AAN8QKH6_9TELE</name>
<organism evidence="2 3">
    <name type="scientific">Coregonus suidteri</name>
    <dbReference type="NCBI Taxonomy" id="861788"/>
    <lineage>
        <taxon>Eukaryota</taxon>
        <taxon>Metazoa</taxon>
        <taxon>Chordata</taxon>
        <taxon>Craniata</taxon>
        <taxon>Vertebrata</taxon>
        <taxon>Euteleostomi</taxon>
        <taxon>Actinopterygii</taxon>
        <taxon>Neopterygii</taxon>
        <taxon>Teleostei</taxon>
        <taxon>Protacanthopterygii</taxon>
        <taxon>Salmoniformes</taxon>
        <taxon>Salmonidae</taxon>
        <taxon>Coregoninae</taxon>
        <taxon>Coregonus</taxon>
    </lineage>
</organism>
<reference evidence="2 3" key="1">
    <citation type="submission" date="2021-04" db="EMBL/GenBank/DDBJ databases">
        <authorList>
            <person name="De Guttry C."/>
            <person name="Zahm M."/>
            <person name="Klopp C."/>
            <person name="Cabau C."/>
            <person name="Louis A."/>
            <person name="Berthelot C."/>
            <person name="Parey E."/>
            <person name="Roest Crollius H."/>
            <person name="Montfort J."/>
            <person name="Robinson-Rechavi M."/>
            <person name="Bucao C."/>
            <person name="Bouchez O."/>
            <person name="Gislard M."/>
            <person name="Lluch J."/>
            <person name="Milhes M."/>
            <person name="Lampietro C."/>
            <person name="Lopez Roques C."/>
            <person name="Donnadieu C."/>
            <person name="Braasch I."/>
            <person name="Desvignes T."/>
            <person name="Postlethwait J."/>
            <person name="Bobe J."/>
            <person name="Wedekind C."/>
            <person name="Guiguen Y."/>
        </authorList>
    </citation>
    <scope>NUCLEOTIDE SEQUENCE [LARGE SCALE GENOMIC DNA]</scope>
    <source>
        <strain evidence="2">Cs_M1</strain>
        <tissue evidence="2">Blood</tissue>
    </source>
</reference>
<accession>A0AAN8QKH6</accession>
<dbReference type="InterPro" id="IPR029033">
    <property type="entry name" value="His_PPase_superfam"/>
</dbReference>
<dbReference type="SUPFAM" id="SSF53254">
    <property type="entry name" value="Phosphoglycerate mutase-like"/>
    <property type="match status" value="1"/>
</dbReference>
<sequence>MAAHCSSTITRAQDKLWKSPSKNCPRFRELMVETFGSEYYQRVLKSHQRNHNLTTPGWATQEIDSTLITLQAALDMYNSLLPPYTACELFEFYQEDGDPDATEYGDPDHHGERHPATYVTREAPSPDLRHGPPDKPI</sequence>
<evidence type="ECO:0000256" key="1">
    <source>
        <dbReference type="SAM" id="MobiDB-lite"/>
    </source>
</evidence>
<keyword evidence="3" id="KW-1185">Reference proteome</keyword>
<protein>
    <submittedName>
        <fullName evidence="2">Uncharacterized protein</fullName>
    </submittedName>
</protein>
<feature type="compositionally biased region" description="Basic and acidic residues" evidence="1">
    <location>
        <begin position="106"/>
        <end position="115"/>
    </location>
</feature>
<proteinExistence type="predicted"/>
<comment type="caution">
    <text evidence="2">The sequence shown here is derived from an EMBL/GenBank/DDBJ whole genome shotgun (WGS) entry which is preliminary data.</text>
</comment>
<feature type="compositionally biased region" description="Basic and acidic residues" evidence="1">
    <location>
        <begin position="127"/>
        <end position="137"/>
    </location>
</feature>
<dbReference type="Proteomes" id="UP001356427">
    <property type="component" value="Unassembled WGS sequence"/>
</dbReference>
<evidence type="ECO:0000313" key="3">
    <source>
        <dbReference type="Proteomes" id="UP001356427"/>
    </source>
</evidence>
<gene>
    <name evidence="2" type="ORF">J4Q44_G00281740</name>
</gene>